<keyword evidence="3" id="KW-1185">Reference proteome</keyword>
<sequence length="247" mass="26490">MTSSASKKIIIVGGHGNVALRLARILAPKHDVTSIIRNDEHSADITAVSATPLHLSLEDAPVSSLTEAFQGKDIVYFSAGAGGKGGPERTRKVDYEGAVKVFDAIEQVQGAKPRLILVSAIDSRDPDKVPEYYNETDISISKRIRTVLAAYVQAKYDADKDLVKRTAFKWTILRPGQLTHDPGVGKGDIGRTHLSNAVTRDDVAQVLALLADREDASGLALDIVGGETPLEEGLNTAIQNRVTAWVG</sequence>
<dbReference type="EMBL" id="KN832574">
    <property type="protein sequence ID" value="KII83703.1"/>
    <property type="molecule type" value="Genomic_DNA"/>
</dbReference>
<dbReference type="HOGENOM" id="CLU_025711_1_1_1"/>
<proteinExistence type="predicted"/>
<dbReference type="SUPFAM" id="SSF51735">
    <property type="entry name" value="NAD(P)-binding Rossmann-fold domains"/>
    <property type="match status" value="1"/>
</dbReference>
<dbReference type="Proteomes" id="UP000053263">
    <property type="component" value="Unassembled WGS sequence"/>
</dbReference>
<organism evidence="2 3">
    <name type="scientific">Plicaturopsis crispa FD-325 SS-3</name>
    <dbReference type="NCBI Taxonomy" id="944288"/>
    <lineage>
        <taxon>Eukaryota</taxon>
        <taxon>Fungi</taxon>
        <taxon>Dikarya</taxon>
        <taxon>Basidiomycota</taxon>
        <taxon>Agaricomycotina</taxon>
        <taxon>Agaricomycetes</taxon>
        <taxon>Agaricomycetidae</taxon>
        <taxon>Amylocorticiales</taxon>
        <taxon>Amylocorticiaceae</taxon>
        <taxon>Plicatura</taxon>
        <taxon>Plicaturopsis crispa</taxon>
    </lineage>
</organism>
<dbReference type="Gene3D" id="3.40.50.720">
    <property type="entry name" value="NAD(P)-binding Rossmann-like Domain"/>
    <property type="match status" value="1"/>
</dbReference>
<dbReference type="AlphaFoldDB" id="A0A0C9T6J6"/>
<dbReference type="InterPro" id="IPR016040">
    <property type="entry name" value="NAD(P)-bd_dom"/>
</dbReference>
<dbReference type="OrthoDB" id="10254604at2759"/>
<evidence type="ECO:0000313" key="2">
    <source>
        <dbReference type="EMBL" id="KII83703.1"/>
    </source>
</evidence>
<name>A0A0C9T6J6_PLICR</name>
<accession>A0A0C9T6J6</accession>
<protein>
    <recommendedName>
        <fullName evidence="1">NAD(P)-binding domain-containing protein</fullName>
    </recommendedName>
</protein>
<dbReference type="PANTHER" id="PTHR15020:SF50">
    <property type="entry name" value="UPF0659 PROTEIN YMR090W"/>
    <property type="match status" value="1"/>
</dbReference>
<dbReference type="Pfam" id="PF13460">
    <property type="entry name" value="NAD_binding_10"/>
    <property type="match status" value="1"/>
</dbReference>
<reference evidence="2 3" key="1">
    <citation type="submission" date="2014-06" db="EMBL/GenBank/DDBJ databases">
        <title>Evolutionary Origins and Diversification of the Mycorrhizal Mutualists.</title>
        <authorList>
            <consortium name="DOE Joint Genome Institute"/>
            <consortium name="Mycorrhizal Genomics Consortium"/>
            <person name="Kohler A."/>
            <person name="Kuo A."/>
            <person name="Nagy L.G."/>
            <person name="Floudas D."/>
            <person name="Copeland A."/>
            <person name="Barry K.W."/>
            <person name="Cichocki N."/>
            <person name="Veneault-Fourrey C."/>
            <person name="LaButti K."/>
            <person name="Lindquist E.A."/>
            <person name="Lipzen A."/>
            <person name="Lundell T."/>
            <person name="Morin E."/>
            <person name="Murat C."/>
            <person name="Riley R."/>
            <person name="Ohm R."/>
            <person name="Sun H."/>
            <person name="Tunlid A."/>
            <person name="Henrissat B."/>
            <person name="Grigoriev I.V."/>
            <person name="Hibbett D.S."/>
            <person name="Martin F."/>
        </authorList>
    </citation>
    <scope>NUCLEOTIDE SEQUENCE [LARGE SCALE GENOMIC DNA]</scope>
    <source>
        <strain evidence="2 3">FD-325 SS-3</strain>
    </source>
</reference>
<feature type="domain" description="NAD(P)-binding" evidence="1">
    <location>
        <begin position="13"/>
        <end position="211"/>
    </location>
</feature>
<evidence type="ECO:0000259" key="1">
    <source>
        <dbReference type="Pfam" id="PF13460"/>
    </source>
</evidence>
<gene>
    <name evidence="2" type="ORF">PLICRDRAFT_119013</name>
</gene>
<evidence type="ECO:0000313" key="3">
    <source>
        <dbReference type="Proteomes" id="UP000053263"/>
    </source>
</evidence>
<dbReference type="PANTHER" id="PTHR15020">
    <property type="entry name" value="FLAVIN REDUCTASE-RELATED"/>
    <property type="match status" value="1"/>
</dbReference>
<dbReference type="InterPro" id="IPR036291">
    <property type="entry name" value="NAD(P)-bd_dom_sf"/>
</dbReference>